<dbReference type="Proteomes" id="UP001364617">
    <property type="component" value="Unassembled WGS sequence"/>
</dbReference>
<keyword evidence="4" id="KW-1185">Reference proteome</keyword>
<dbReference type="InterPro" id="IPR019588">
    <property type="entry name" value="Metabotropic_Glu_rcpt_Homer-bd"/>
</dbReference>
<evidence type="ECO:0000313" key="4">
    <source>
        <dbReference type="Proteomes" id="UP001364617"/>
    </source>
</evidence>
<feature type="region of interest" description="Disordered" evidence="1">
    <location>
        <begin position="205"/>
        <end position="229"/>
    </location>
</feature>
<proteinExistence type="predicted"/>
<comment type="caution">
    <text evidence="3">The sequence shown here is derived from an EMBL/GenBank/DDBJ whole genome shotgun (WGS) entry which is preliminary data.</text>
</comment>
<evidence type="ECO:0000313" key="3">
    <source>
        <dbReference type="EMBL" id="KAK7152603.1"/>
    </source>
</evidence>
<gene>
    <name evidence="3" type="ORF">R3I93_010735</name>
</gene>
<evidence type="ECO:0000256" key="1">
    <source>
        <dbReference type="SAM" id="MobiDB-lite"/>
    </source>
</evidence>
<dbReference type="Pfam" id="PF10606">
    <property type="entry name" value="GluR_Homer-bdg"/>
    <property type="match status" value="1"/>
</dbReference>
<accession>A0AAN9CYV9</accession>
<protein>
    <recommendedName>
        <fullName evidence="2">Metabotropic glutamate receptor Homer-binding domain-containing protein</fullName>
    </recommendedName>
</protein>
<feature type="compositionally biased region" description="Low complexity" evidence="1">
    <location>
        <begin position="213"/>
        <end position="228"/>
    </location>
</feature>
<reference evidence="3 4" key="1">
    <citation type="submission" date="2024-02" db="EMBL/GenBank/DDBJ databases">
        <title>Chromosome-level genome assembly of the Eurasian Minnow (Phoxinus phoxinus).</title>
        <authorList>
            <person name="Oriowo T.O."/>
            <person name="Martin S."/>
            <person name="Stange M."/>
            <person name="Chrysostomakis Y."/>
            <person name="Brown T."/>
            <person name="Winkler S."/>
            <person name="Kukowka S."/>
            <person name="Myers E.W."/>
            <person name="Bohne A."/>
        </authorList>
    </citation>
    <scope>NUCLEOTIDE SEQUENCE [LARGE SCALE GENOMIC DNA]</scope>
    <source>
        <strain evidence="3">ZFMK-TIS-60720</strain>
        <tissue evidence="3">Whole Organism</tissue>
    </source>
</reference>
<feature type="domain" description="Metabotropic glutamate receptor Homer-binding" evidence="2">
    <location>
        <begin position="203"/>
        <end position="253"/>
    </location>
</feature>
<dbReference type="EMBL" id="JAYKXH010000011">
    <property type="protein sequence ID" value="KAK7152603.1"/>
    <property type="molecule type" value="Genomic_DNA"/>
</dbReference>
<evidence type="ECO:0000259" key="2">
    <source>
        <dbReference type="SMART" id="SM01229"/>
    </source>
</evidence>
<sequence>MWHRLSVHVKRQEAGSNQTAVIKPLTNTYNSPGMEFSDLSTKTLYNVAEEDEGDPIRYNPSGSPPLMALRLSPVSKPMKEVGAHLTFYTSEQHVPQKNSVFPQHVIADHFQQEMVKFIPDLDEIISLPEPGDRVMLPLHPQILHPHPILPMQLGAYPDEPVSPLEEDENEQFGLLHGYMYDNAQIHDEEELVQIKMSMEDSLALMPPSPFRDSLGSGSPVPNSPVSESILCTPPSVTYASVILRDFKQSSSTL</sequence>
<organism evidence="3 4">
    <name type="scientific">Phoxinus phoxinus</name>
    <name type="common">Eurasian minnow</name>
    <dbReference type="NCBI Taxonomy" id="58324"/>
    <lineage>
        <taxon>Eukaryota</taxon>
        <taxon>Metazoa</taxon>
        <taxon>Chordata</taxon>
        <taxon>Craniata</taxon>
        <taxon>Vertebrata</taxon>
        <taxon>Euteleostomi</taxon>
        <taxon>Actinopterygii</taxon>
        <taxon>Neopterygii</taxon>
        <taxon>Teleostei</taxon>
        <taxon>Ostariophysi</taxon>
        <taxon>Cypriniformes</taxon>
        <taxon>Leuciscidae</taxon>
        <taxon>Phoxininae</taxon>
        <taxon>Phoxinus</taxon>
    </lineage>
</organism>
<dbReference type="SMART" id="SM01229">
    <property type="entry name" value="GluR_Homer-bdg"/>
    <property type="match status" value="1"/>
</dbReference>
<dbReference type="AlphaFoldDB" id="A0AAN9CYV9"/>
<name>A0AAN9CYV9_9TELE</name>